<evidence type="ECO:0000313" key="1">
    <source>
        <dbReference type="EMBL" id="ERT10457.1"/>
    </source>
</evidence>
<comment type="caution">
    <text evidence="1">The sequence shown here is derived from an EMBL/GenBank/DDBJ whole genome shotgun (WGS) entry which is preliminary data.</text>
</comment>
<sequence length="54" mass="6073">MGYASKQGQQAAQEVLKYRYGNDFDRFGGKPPEVIYEGYSQAGKDAAYELNKFS</sequence>
<proteinExistence type="predicted"/>
<dbReference type="PATRIC" id="fig|1389415.4.peg.4920"/>
<dbReference type="EMBL" id="AXDT01000321">
    <property type="protein sequence ID" value="ERT10457.1"/>
    <property type="molecule type" value="Genomic_DNA"/>
</dbReference>
<accession>U7QT79</accession>
<protein>
    <submittedName>
        <fullName evidence="1">Uncharacterized protein</fullName>
    </submittedName>
</protein>
<organism evidence="1 2">
    <name type="scientific">Photorhabdus temperata J3</name>
    <dbReference type="NCBI Taxonomy" id="1389415"/>
    <lineage>
        <taxon>Bacteria</taxon>
        <taxon>Pseudomonadati</taxon>
        <taxon>Pseudomonadota</taxon>
        <taxon>Gammaproteobacteria</taxon>
        <taxon>Enterobacterales</taxon>
        <taxon>Morganellaceae</taxon>
        <taxon>Photorhabdus</taxon>
    </lineage>
</organism>
<name>U7QT79_PHOTE</name>
<reference evidence="1 2" key="1">
    <citation type="submission" date="2013-10" db="EMBL/GenBank/DDBJ databases">
        <title>Whole Genome Shotgun Sequence of Photorhabdus temperata J3.</title>
        <authorList>
            <person name="Park G.-S."/>
            <person name="Hong S.-J."/>
            <person name="Shin J.-H."/>
        </authorList>
    </citation>
    <scope>NUCLEOTIDE SEQUENCE [LARGE SCALE GENOMIC DNA]</scope>
    <source>
        <strain evidence="1 2">J3</strain>
    </source>
</reference>
<evidence type="ECO:0000313" key="2">
    <source>
        <dbReference type="Proteomes" id="UP000017133"/>
    </source>
</evidence>
<dbReference type="AlphaFoldDB" id="U7QT79"/>
<gene>
    <name evidence="1" type="ORF">O185_24735</name>
</gene>
<dbReference type="Proteomes" id="UP000017133">
    <property type="component" value="Unassembled WGS sequence"/>
</dbReference>
<dbReference type="RefSeq" id="WP_023046495.1">
    <property type="nucleotide sequence ID" value="NZ_AXDT01000321.1"/>
</dbReference>
<keyword evidence="2" id="KW-1185">Reference proteome</keyword>